<evidence type="ECO:0000313" key="2">
    <source>
        <dbReference type="Proteomes" id="UP000006512"/>
    </source>
</evidence>
<dbReference type="STRING" id="715226.ABI_06450"/>
<reference evidence="2" key="1">
    <citation type="submission" date="2011-03" db="EMBL/GenBank/DDBJ databases">
        <title>Draft genome sequence of Brevundimonas diminuta.</title>
        <authorList>
            <person name="Brown P.J.B."/>
            <person name="Buechlein A."/>
            <person name="Hemmerich C."/>
            <person name="Brun Y.V."/>
        </authorList>
    </citation>
    <scope>NUCLEOTIDE SEQUENCE [LARGE SCALE GENOMIC DNA]</scope>
    <source>
        <strain evidence="2">C19</strain>
    </source>
</reference>
<protein>
    <submittedName>
        <fullName evidence="1">Uncharacterized protein</fullName>
    </submittedName>
</protein>
<dbReference type="EMBL" id="GL883077">
    <property type="protein sequence ID" value="EGF92211.1"/>
    <property type="molecule type" value="Genomic_DNA"/>
</dbReference>
<dbReference type="HOGENOM" id="CLU_3304002_0_0_5"/>
<dbReference type="Proteomes" id="UP000006512">
    <property type="component" value="Unassembled WGS sequence"/>
</dbReference>
<sequence length="39" mass="4648">MWWLLYRDLWDARLDRLANYLKKLQADAAAKETGNGQPR</sequence>
<proteinExistence type="predicted"/>
<gene>
    <name evidence="1" type="ORF">ABI_06450</name>
</gene>
<organism evidence="1 2">
    <name type="scientific">Asticcacaulis biprosthecium C19</name>
    <dbReference type="NCBI Taxonomy" id="715226"/>
    <lineage>
        <taxon>Bacteria</taxon>
        <taxon>Pseudomonadati</taxon>
        <taxon>Pseudomonadota</taxon>
        <taxon>Alphaproteobacteria</taxon>
        <taxon>Caulobacterales</taxon>
        <taxon>Caulobacteraceae</taxon>
        <taxon>Asticcacaulis</taxon>
    </lineage>
</organism>
<accession>F4QKY8</accession>
<evidence type="ECO:0000313" key="1">
    <source>
        <dbReference type="EMBL" id="EGF92211.1"/>
    </source>
</evidence>
<name>F4QKY8_9CAUL</name>
<keyword evidence="2" id="KW-1185">Reference proteome</keyword>
<dbReference type="AlphaFoldDB" id="F4QKY8"/>